<name>A0A2V2VJJ2_TRYCR</name>
<dbReference type="AlphaFoldDB" id="A0A2V2VJJ2"/>
<dbReference type="PANTHER" id="PTHR24111:SF0">
    <property type="entry name" value="LEUCINE-RICH REPEAT-CONTAINING PROTEIN"/>
    <property type="match status" value="1"/>
</dbReference>
<comment type="caution">
    <text evidence="3">The sequence shown here is derived from an EMBL/GenBank/DDBJ whole genome shotgun (WGS) entry which is preliminary data.</text>
</comment>
<dbReference type="VEuPathDB" id="TriTrypDB:BCY84_19031"/>
<feature type="region of interest" description="Disordered" evidence="2">
    <location>
        <begin position="479"/>
        <end position="544"/>
    </location>
</feature>
<dbReference type="VEuPathDB" id="TriTrypDB:TcCL_ESM04586"/>
<dbReference type="VEuPathDB" id="TriTrypDB:C4B63_20g28"/>
<evidence type="ECO:0000256" key="2">
    <source>
        <dbReference type="SAM" id="MobiDB-lite"/>
    </source>
</evidence>
<dbReference type="VEuPathDB" id="TriTrypDB:TcCL_NonESM02393"/>
<protein>
    <submittedName>
        <fullName evidence="3">Uncharacterized protein</fullName>
    </submittedName>
</protein>
<feature type="compositionally biased region" description="Basic and acidic residues" evidence="2">
    <location>
        <begin position="502"/>
        <end position="512"/>
    </location>
</feature>
<reference evidence="3 4" key="1">
    <citation type="journal article" date="2018" name="Microb. Genom.">
        <title>Expanding an expanded genome: long-read sequencing of Trypanosoma cruzi.</title>
        <authorList>
            <person name="Berna L."/>
            <person name="Rodriguez M."/>
            <person name="Chiribao M.L."/>
            <person name="Parodi-Talice A."/>
            <person name="Pita S."/>
            <person name="Rijo G."/>
            <person name="Alvarez-Valin F."/>
            <person name="Robello C."/>
        </authorList>
    </citation>
    <scope>NUCLEOTIDE SEQUENCE [LARGE SCALE GENOMIC DNA]</scope>
    <source>
        <strain evidence="3 4">Dm28c</strain>
    </source>
</reference>
<dbReference type="VEuPathDB" id="TriTrypDB:TcCLB.456139.10"/>
<dbReference type="VEuPathDB" id="TriTrypDB:C3747_225g13"/>
<dbReference type="SUPFAM" id="SSF52047">
    <property type="entry name" value="RNI-like"/>
    <property type="match status" value="1"/>
</dbReference>
<dbReference type="VEuPathDB" id="TriTrypDB:TcCLB.507737.40"/>
<dbReference type="VEuPathDB" id="TriTrypDB:Tc_MARK_2617"/>
<evidence type="ECO:0000313" key="3">
    <source>
        <dbReference type="EMBL" id="PWU95836.1"/>
    </source>
</evidence>
<dbReference type="EMBL" id="PRFA01000020">
    <property type="protein sequence ID" value="PWU95836.1"/>
    <property type="molecule type" value="Genomic_DNA"/>
</dbReference>
<dbReference type="InterPro" id="IPR032675">
    <property type="entry name" value="LRR_dom_sf"/>
</dbReference>
<dbReference type="VEuPathDB" id="TriTrypDB:TcCLB.509933.20"/>
<organism evidence="3 4">
    <name type="scientific">Trypanosoma cruzi</name>
    <dbReference type="NCBI Taxonomy" id="5693"/>
    <lineage>
        <taxon>Eukaryota</taxon>
        <taxon>Discoba</taxon>
        <taxon>Euglenozoa</taxon>
        <taxon>Kinetoplastea</taxon>
        <taxon>Metakinetoplastina</taxon>
        <taxon>Trypanosomatida</taxon>
        <taxon>Trypanosomatidae</taxon>
        <taxon>Trypanosoma</taxon>
        <taxon>Schizotrypanum</taxon>
    </lineage>
</organism>
<feature type="compositionally biased region" description="Basic and acidic residues" evidence="2">
    <location>
        <begin position="533"/>
        <end position="544"/>
    </location>
</feature>
<dbReference type="VEuPathDB" id="TriTrypDB:TCDM_03566"/>
<proteinExistence type="predicted"/>
<dbReference type="Gene3D" id="3.80.10.10">
    <property type="entry name" value="Ribonuclease Inhibitor"/>
    <property type="match status" value="2"/>
</dbReference>
<dbReference type="VEuPathDB" id="TriTrypDB:ECC02_007101"/>
<keyword evidence="1" id="KW-0677">Repeat</keyword>
<dbReference type="PANTHER" id="PTHR24111">
    <property type="entry name" value="LEUCINE-RICH REPEAT-CONTAINING PROTEIN 34"/>
    <property type="match status" value="1"/>
</dbReference>
<dbReference type="VEuPathDB" id="TriTrypDB:TCSYLVIO_003922"/>
<evidence type="ECO:0000256" key="1">
    <source>
        <dbReference type="ARBA" id="ARBA00022737"/>
    </source>
</evidence>
<dbReference type="SMART" id="SM00368">
    <property type="entry name" value="LRR_RI"/>
    <property type="match status" value="3"/>
</dbReference>
<evidence type="ECO:0000313" key="4">
    <source>
        <dbReference type="Proteomes" id="UP000246121"/>
    </source>
</evidence>
<gene>
    <name evidence="3" type="ORF">C4B63_20g28</name>
</gene>
<sequence>MKEKLRKVFCCCDFARSASGAEDKAAFLKKRLQAKCLAFLLKCCTPQETVIPPAEWRRLCGKWAPIGSEGAEVLCELLLNQRNERGAVDGGRRMLTLDLHGLRIGDDGLQALVPFITCDDGLVTFTLSSNDITDKGVNILLKALQASPSSVRRLSLIDNPLSADGVLRVINFCATRSLTLTELSLSRGVGAEGTRHALFHEQLTQKLKDEFIKLLNSSQGNTLVSFHYSGFRGKDFDASAFGSILETALCQSKLQHLALSDCYTSFHCDHKKGDLSQSLAEPLCLASAGLCSSKTQLKSLELQIPLSEEAVTALAAGISGATFLSKLSLRGCSMSAESLRIIGSALADNSTLLSLDLSHQSHEVAYPLCVSHWRSRLSTGRTSSIGLLSRHPLLPVFEALHRNRTLQELIVLGIDIFNSDVEELCACVERSGNHVICHVRYTGLNSEPLAIKLEILLSQNRSKCRGNLFARKAVVKHRDPIQLPPSGKGKDARPKPQTQMENKIKECTESRSDCQTPTTPAVLSKVKAPGNGKNDEKNGGKQDDRVFARVVTTAVSVSSDSIDASFTFATPLPIFYSPCESCPLQCVASL</sequence>
<dbReference type="VEuPathDB" id="TriTrypDB:TcG_01966"/>
<accession>A0A2V2VJJ2</accession>
<dbReference type="VEuPathDB" id="TriTrypDB:TcBrA4_0122550"/>
<dbReference type="Proteomes" id="UP000246121">
    <property type="component" value="Unassembled WGS sequence"/>
</dbReference>
<dbReference type="InterPro" id="IPR052201">
    <property type="entry name" value="LRR-containing_regulator"/>
</dbReference>